<sequence>MEPDVLVQRQLHPYFSRCSNPETPSRRTWQVANPEHHQLESQRYPSYNHVSCPPVNPRNQDVPVCRYRRRPEETFDLAWMRSLQDLESRHLNPDARGCWAQIQISASICRSQETRTAVVLFPTPDH</sequence>
<dbReference type="AlphaFoldDB" id="A0AAV0VQY8"/>
<gene>
    <name evidence="1" type="ORF">MEUPH1_LOCUS2183</name>
</gene>
<keyword evidence="2" id="KW-1185">Reference proteome</keyword>
<comment type="caution">
    <text evidence="1">The sequence shown here is derived from an EMBL/GenBank/DDBJ whole genome shotgun (WGS) entry which is preliminary data.</text>
</comment>
<organism evidence="1 2">
    <name type="scientific">Macrosiphum euphorbiae</name>
    <name type="common">potato aphid</name>
    <dbReference type="NCBI Taxonomy" id="13131"/>
    <lineage>
        <taxon>Eukaryota</taxon>
        <taxon>Metazoa</taxon>
        <taxon>Ecdysozoa</taxon>
        <taxon>Arthropoda</taxon>
        <taxon>Hexapoda</taxon>
        <taxon>Insecta</taxon>
        <taxon>Pterygota</taxon>
        <taxon>Neoptera</taxon>
        <taxon>Paraneoptera</taxon>
        <taxon>Hemiptera</taxon>
        <taxon>Sternorrhyncha</taxon>
        <taxon>Aphidomorpha</taxon>
        <taxon>Aphidoidea</taxon>
        <taxon>Aphididae</taxon>
        <taxon>Macrosiphini</taxon>
        <taxon>Macrosiphum</taxon>
    </lineage>
</organism>
<dbReference type="Proteomes" id="UP001160148">
    <property type="component" value="Unassembled WGS sequence"/>
</dbReference>
<accession>A0AAV0VQY8</accession>
<dbReference type="EMBL" id="CARXXK010000001">
    <property type="protein sequence ID" value="CAI6345133.1"/>
    <property type="molecule type" value="Genomic_DNA"/>
</dbReference>
<proteinExistence type="predicted"/>
<evidence type="ECO:0000313" key="2">
    <source>
        <dbReference type="Proteomes" id="UP001160148"/>
    </source>
</evidence>
<evidence type="ECO:0000313" key="1">
    <source>
        <dbReference type="EMBL" id="CAI6345133.1"/>
    </source>
</evidence>
<name>A0AAV0VQY8_9HEMI</name>
<protein>
    <submittedName>
        <fullName evidence="1">Uncharacterized protein</fullName>
    </submittedName>
</protein>
<reference evidence="1 2" key="1">
    <citation type="submission" date="2023-01" db="EMBL/GenBank/DDBJ databases">
        <authorList>
            <person name="Whitehead M."/>
        </authorList>
    </citation>
    <scope>NUCLEOTIDE SEQUENCE [LARGE SCALE GENOMIC DNA]</scope>
</reference>